<comment type="caution">
    <text evidence="1">The sequence shown here is derived from an EMBL/GenBank/DDBJ whole genome shotgun (WGS) entry which is preliminary data.</text>
</comment>
<protein>
    <submittedName>
        <fullName evidence="1">Uncharacterized protein</fullName>
    </submittedName>
</protein>
<accession>A0ABP9EII5</accession>
<evidence type="ECO:0000313" key="1">
    <source>
        <dbReference type="EMBL" id="GAA4877832.1"/>
    </source>
</evidence>
<dbReference type="RefSeq" id="WP_345700682.1">
    <property type="nucleotide sequence ID" value="NZ_BAABIS010000001.1"/>
</dbReference>
<proteinExistence type="predicted"/>
<dbReference type="NCBIfam" id="NF038148">
    <property type="entry name" value="lanti_IV_SflA"/>
    <property type="match status" value="1"/>
</dbReference>
<keyword evidence="2" id="KW-1185">Reference proteome</keyword>
<dbReference type="EMBL" id="BAABIS010000001">
    <property type="protein sequence ID" value="GAA4877832.1"/>
    <property type="molecule type" value="Genomic_DNA"/>
</dbReference>
<sequence length="50" mass="5562">MPAALLEPPFLIDDEALAFEDDDRTDRECTACLADPWVTATTRFACENNS</sequence>
<gene>
    <name evidence="1" type="ORF">GCM10023235_67380</name>
</gene>
<organism evidence="1 2">
    <name type="scientific">Kitasatospora terrestris</name>
    <dbReference type="NCBI Taxonomy" id="258051"/>
    <lineage>
        <taxon>Bacteria</taxon>
        <taxon>Bacillati</taxon>
        <taxon>Actinomycetota</taxon>
        <taxon>Actinomycetes</taxon>
        <taxon>Kitasatosporales</taxon>
        <taxon>Streptomycetaceae</taxon>
        <taxon>Kitasatospora</taxon>
    </lineage>
</organism>
<evidence type="ECO:0000313" key="2">
    <source>
        <dbReference type="Proteomes" id="UP001501752"/>
    </source>
</evidence>
<dbReference type="Proteomes" id="UP001501752">
    <property type="component" value="Unassembled WGS sequence"/>
</dbReference>
<reference evidence="2" key="1">
    <citation type="journal article" date="2019" name="Int. J. Syst. Evol. Microbiol.">
        <title>The Global Catalogue of Microorganisms (GCM) 10K type strain sequencing project: providing services to taxonomists for standard genome sequencing and annotation.</title>
        <authorList>
            <consortium name="The Broad Institute Genomics Platform"/>
            <consortium name="The Broad Institute Genome Sequencing Center for Infectious Disease"/>
            <person name="Wu L."/>
            <person name="Ma J."/>
        </authorList>
    </citation>
    <scope>NUCLEOTIDE SEQUENCE [LARGE SCALE GENOMIC DNA]</scope>
    <source>
        <strain evidence="2">JCM 13006</strain>
    </source>
</reference>
<name>A0ABP9EII5_9ACTN</name>